<gene>
    <name evidence="8" type="ORF">SAMN04488090_1415</name>
</gene>
<feature type="domain" description="PAS" evidence="7">
    <location>
        <begin position="564"/>
        <end position="590"/>
    </location>
</feature>
<dbReference type="EMBL" id="FNGS01000002">
    <property type="protein sequence ID" value="SDL61194.1"/>
    <property type="molecule type" value="Genomic_DNA"/>
</dbReference>
<sequence length="797" mass="88904">MLKSYTLLALRNLWKNKVSSFVNLAGLTAGLTCCLLIGLYLQYELRFDRFQPKGDRIARVVMAYKFDGSTQVEKVPVTSTKVAPVFRRTFPEVEAAVRMTANDLVVLRRGNDLVSEPHFLYTDSTFFQVFEADFVAGNPAKALNGPYKVVLTESSARKYFGTMNPVGKLLQTGKDTIQYEVTGVVRDYPPTSQIRFDFLASFSTLHANQEESYFNANFITYLLLKDKNAFGPLEAKINPFMKKEMAGSGASISYSLEPFGDIHLHSPYDAFVPNTHIDYLYILAGVALLILAIVGFTYINLSTARSVERAREVGVRKVIGAGNNQLFWQFIGESGVICLVAMLLSLDLVTLLLPWFNNLADKSLSARDLLSAPFLLFSLGITLVVSLLAGSYPALVLTGFQPVKVLKGTFRHTGSGRRVQQSLIVFQFAITLFLIVATLVIRSQLQLIRSKNLGYDREHVVEILVDHRALTNLNTLKQELKTNPNVLHVSRCVATPVDIYSGYNMRTATMPENEQIPVIGNPVDEEYLQTSGIQLVAGSNFSQQDIRDVDFPEWGDRKYHFILNESAARQLGWTPAEAIGKRMFLDNLRPGIVRGVVKDFHFQSLHEPIRSLVLSPEIRGRRLLVRLSGHQLPETLAFLQRKWKQVVPTMPFEYKFLDDKYNGIYRAELQLGDVMSVFTTLSLVLACLGLFGLTSYIVQQRIKEIGIRKVLGASVSGIVVLISGGFVRLVLIALAIAFPLAWFAADHWLSGFAYHVRIAWWIFAAAGAGTLGVTLLTVGFQAVKAAWMNPVKSLKSE</sequence>
<dbReference type="PROSITE" id="PS50112">
    <property type="entry name" value="PAS"/>
    <property type="match status" value="1"/>
</dbReference>
<evidence type="ECO:0000256" key="1">
    <source>
        <dbReference type="ARBA" id="ARBA00004651"/>
    </source>
</evidence>
<feature type="transmembrane region" description="Helical" evidence="6">
    <location>
        <begin position="376"/>
        <end position="400"/>
    </location>
</feature>
<dbReference type="OrthoDB" id="5933722at2"/>
<feature type="transmembrane region" description="Helical" evidence="6">
    <location>
        <begin position="674"/>
        <end position="698"/>
    </location>
</feature>
<feature type="transmembrane region" description="Helical" evidence="6">
    <location>
        <begin position="21"/>
        <end position="43"/>
    </location>
</feature>
<keyword evidence="5 6" id="KW-0472">Membrane</keyword>
<evidence type="ECO:0000256" key="6">
    <source>
        <dbReference type="SAM" id="Phobius"/>
    </source>
</evidence>
<dbReference type="PANTHER" id="PTHR30572:SF18">
    <property type="entry name" value="ABC-TYPE MACROLIDE FAMILY EXPORT SYSTEM PERMEASE COMPONENT 2"/>
    <property type="match status" value="1"/>
</dbReference>
<dbReference type="InterPro" id="IPR000014">
    <property type="entry name" value="PAS"/>
</dbReference>
<dbReference type="AlphaFoldDB" id="A0A1G9LH10"/>
<keyword evidence="9" id="KW-1185">Reference proteome</keyword>
<feature type="transmembrane region" description="Helical" evidence="6">
    <location>
        <begin position="710"/>
        <end position="738"/>
    </location>
</feature>
<evidence type="ECO:0000259" key="7">
    <source>
        <dbReference type="PROSITE" id="PS50112"/>
    </source>
</evidence>
<feature type="transmembrane region" description="Helical" evidence="6">
    <location>
        <begin position="279"/>
        <end position="301"/>
    </location>
</feature>
<dbReference type="Proteomes" id="UP000198901">
    <property type="component" value="Unassembled WGS sequence"/>
</dbReference>
<feature type="transmembrane region" description="Helical" evidence="6">
    <location>
        <begin position="758"/>
        <end position="783"/>
    </location>
</feature>
<dbReference type="Pfam" id="PF02687">
    <property type="entry name" value="FtsX"/>
    <property type="match status" value="2"/>
</dbReference>
<evidence type="ECO:0000256" key="4">
    <source>
        <dbReference type="ARBA" id="ARBA00022989"/>
    </source>
</evidence>
<accession>A0A1G9LH10</accession>
<keyword evidence="3 6" id="KW-0812">Transmembrane</keyword>
<evidence type="ECO:0000256" key="2">
    <source>
        <dbReference type="ARBA" id="ARBA00022475"/>
    </source>
</evidence>
<dbReference type="InterPro" id="IPR050250">
    <property type="entry name" value="Macrolide_Exporter_MacB"/>
</dbReference>
<comment type="subcellular location">
    <subcellularLocation>
        <location evidence="1">Cell membrane</location>
        <topology evidence="1">Multi-pass membrane protein</topology>
    </subcellularLocation>
</comment>
<evidence type="ECO:0000256" key="5">
    <source>
        <dbReference type="ARBA" id="ARBA00023136"/>
    </source>
</evidence>
<proteinExistence type="predicted"/>
<dbReference type="Pfam" id="PF12704">
    <property type="entry name" value="MacB_PCD"/>
    <property type="match status" value="2"/>
</dbReference>
<keyword evidence="2" id="KW-1003">Cell membrane</keyword>
<feature type="transmembrane region" description="Helical" evidence="6">
    <location>
        <begin position="336"/>
        <end position="356"/>
    </location>
</feature>
<dbReference type="InterPro" id="IPR003838">
    <property type="entry name" value="ABC3_permease_C"/>
</dbReference>
<evidence type="ECO:0000256" key="3">
    <source>
        <dbReference type="ARBA" id="ARBA00022692"/>
    </source>
</evidence>
<evidence type="ECO:0000313" key="9">
    <source>
        <dbReference type="Proteomes" id="UP000198901"/>
    </source>
</evidence>
<feature type="transmembrane region" description="Helical" evidence="6">
    <location>
        <begin position="421"/>
        <end position="441"/>
    </location>
</feature>
<keyword evidence="4 6" id="KW-1133">Transmembrane helix</keyword>
<protein>
    <submittedName>
        <fullName evidence="8">Putative ABC transport system permease protein</fullName>
    </submittedName>
</protein>
<name>A0A1G9LH10_9BACT</name>
<dbReference type="GO" id="GO:0022857">
    <property type="term" value="F:transmembrane transporter activity"/>
    <property type="evidence" value="ECO:0007669"/>
    <property type="project" value="TreeGrafter"/>
</dbReference>
<dbReference type="GO" id="GO:0005886">
    <property type="term" value="C:plasma membrane"/>
    <property type="evidence" value="ECO:0007669"/>
    <property type="project" value="UniProtKB-SubCell"/>
</dbReference>
<organism evidence="8 9">
    <name type="scientific">Siphonobacter aquaeclarae</name>
    <dbReference type="NCBI Taxonomy" id="563176"/>
    <lineage>
        <taxon>Bacteria</taxon>
        <taxon>Pseudomonadati</taxon>
        <taxon>Bacteroidota</taxon>
        <taxon>Cytophagia</taxon>
        <taxon>Cytophagales</taxon>
        <taxon>Cytophagaceae</taxon>
        <taxon>Siphonobacter</taxon>
    </lineage>
</organism>
<reference evidence="8 9" key="1">
    <citation type="submission" date="2016-10" db="EMBL/GenBank/DDBJ databases">
        <authorList>
            <person name="de Groot N.N."/>
        </authorList>
    </citation>
    <scope>NUCLEOTIDE SEQUENCE [LARGE SCALE GENOMIC DNA]</scope>
    <source>
        <strain evidence="8 9">DSM 21668</strain>
    </source>
</reference>
<evidence type="ECO:0000313" key="8">
    <source>
        <dbReference type="EMBL" id="SDL61194.1"/>
    </source>
</evidence>
<dbReference type="STRING" id="563176.SAMN04488090_1415"/>
<dbReference type="PANTHER" id="PTHR30572">
    <property type="entry name" value="MEMBRANE COMPONENT OF TRANSPORTER-RELATED"/>
    <property type="match status" value="1"/>
</dbReference>
<dbReference type="InterPro" id="IPR025857">
    <property type="entry name" value="MacB_PCD"/>
</dbReference>